<dbReference type="InterPro" id="IPR050093">
    <property type="entry name" value="ABC_SmlMolc_Importer"/>
</dbReference>
<dbReference type="Pfam" id="PF00005">
    <property type="entry name" value="ABC_tran"/>
    <property type="match status" value="1"/>
</dbReference>
<name>S0JYY1_9ENTE</name>
<dbReference type="InterPro" id="IPR027417">
    <property type="entry name" value="P-loop_NTPase"/>
</dbReference>
<gene>
    <name evidence="6" type="ORF">I568_01533</name>
</gene>
<accession>S0JYY1</accession>
<dbReference type="OrthoDB" id="9802264at2"/>
<dbReference type="SMART" id="SM00382">
    <property type="entry name" value="AAA"/>
    <property type="match status" value="1"/>
</dbReference>
<dbReference type="SUPFAM" id="SSF52540">
    <property type="entry name" value="P-loop containing nucleoside triphosphate hydrolases"/>
    <property type="match status" value="1"/>
</dbReference>
<keyword evidence="7" id="KW-1185">Reference proteome</keyword>
<protein>
    <recommendedName>
        <fullName evidence="4">ABC-type quaternary amine transporter</fullName>
        <ecNumber evidence="4">7.6.2.9</ecNumber>
    </recommendedName>
</protein>
<reference evidence="6 7" key="1">
    <citation type="submission" date="2013-03" db="EMBL/GenBank/DDBJ databases">
        <title>The Genome Sequence of Enterococcus columbae ATCC_51263 (PacBio/Illumina hybrid assembly).</title>
        <authorList>
            <consortium name="The Broad Institute Genomics Platform"/>
            <consortium name="The Broad Institute Genome Sequencing Center for Infectious Disease"/>
            <person name="Earl A."/>
            <person name="Russ C."/>
            <person name="Gilmore M."/>
            <person name="Surin D."/>
            <person name="Walker B."/>
            <person name="Young S."/>
            <person name="Zeng Q."/>
            <person name="Gargeya S."/>
            <person name="Fitzgerald M."/>
            <person name="Haas B."/>
            <person name="Abouelleil A."/>
            <person name="Allen A.W."/>
            <person name="Alvarado L."/>
            <person name="Arachchi H.M."/>
            <person name="Berlin A.M."/>
            <person name="Chapman S.B."/>
            <person name="Gainer-Dewar J."/>
            <person name="Goldberg J."/>
            <person name="Griggs A."/>
            <person name="Gujja S."/>
            <person name="Hansen M."/>
            <person name="Howarth C."/>
            <person name="Imamovic A."/>
            <person name="Ireland A."/>
            <person name="Larimer J."/>
            <person name="McCowan C."/>
            <person name="Murphy C."/>
            <person name="Pearson M."/>
            <person name="Poon T.W."/>
            <person name="Priest M."/>
            <person name="Roberts A."/>
            <person name="Saif S."/>
            <person name="Shea T."/>
            <person name="Sisk P."/>
            <person name="Sykes S."/>
            <person name="Wortman J."/>
            <person name="Nusbaum C."/>
            <person name="Birren B."/>
        </authorList>
    </citation>
    <scope>NUCLEOTIDE SEQUENCE [LARGE SCALE GENOMIC DNA]</scope>
    <source>
        <strain evidence="6 7">ATCC 51263</strain>
    </source>
</reference>
<dbReference type="GO" id="GO:0005524">
    <property type="term" value="F:ATP binding"/>
    <property type="evidence" value="ECO:0007669"/>
    <property type="project" value="UniProtKB-KW"/>
</dbReference>
<evidence type="ECO:0000313" key="6">
    <source>
        <dbReference type="EMBL" id="EOW83731.1"/>
    </source>
</evidence>
<keyword evidence="3" id="KW-0067">ATP-binding</keyword>
<organism evidence="6 7">
    <name type="scientific">Enterococcus columbae DSM 7374 = ATCC 51263</name>
    <dbReference type="NCBI Taxonomy" id="1121865"/>
    <lineage>
        <taxon>Bacteria</taxon>
        <taxon>Bacillati</taxon>
        <taxon>Bacillota</taxon>
        <taxon>Bacilli</taxon>
        <taxon>Lactobacillales</taxon>
        <taxon>Enterococcaceae</taxon>
        <taxon>Enterococcus</taxon>
    </lineage>
</organism>
<dbReference type="STRING" id="1121865.OMW_02322"/>
<dbReference type="eggNOG" id="COG1125">
    <property type="taxonomic scope" value="Bacteria"/>
</dbReference>
<dbReference type="InterPro" id="IPR017871">
    <property type="entry name" value="ABC_transporter-like_CS"/>
</dbReference>
<dbReference type="PANTHER" id="PTHR42781">
    <property type="entry name" value="SPERMIDINE/PUTRESCINE IMPORT ATP-BINDING PROTEIN POTA"/>
    <property type="match status" value="1"/>
</dbReference>
<dbReference type="EC" id="7.6.2.9" evidence="4"/>
<proteinExistence type="predicted"/>
<evidence type="ECO:0000256" key="3">
    <source>
        <dbReference type="ARBA" id="ARBA00022840"/>
    </source>
</evidence>
<keyword evidence="1" id="KW-0813">Transport</keyword>
<dbReference type="RefSeq" id="WP_016184403.1">
    <property type="nucleotide sequence ID" value="NZ_JXKI01000008.1"/>
</dbReference>
<comment type="caution">
    <text evidence="6">The sequence shown here is derived from an EMBL/GenBank/DDBJ whole genome shotgun (WGS) entry which is preliminary data.</text>
</comment>
<keyword evidence="2" id="KW-0547">Nucleotide-binding</keyword>
<evidence type="ECO:0000256" key="4">
    <source>
        <dbReference type="ARBA" id="ARBA00066388"/>
    </source>
</evidence>
<evidence type="ECO:0000256" key="1">
    <source>
        <dbReference type="ARBA" id="ARBA00022448"/>
    </source>
</evidence>
<dbReference type="GO" id="GO:0015418">
    <property type="term" value="F:ABC-type quaternary ammonium compound transporting activity"/>
    <property type="evidence" value="ECO:0007669"/>
    <property type="project" value="UniProtKB-EC"/>
</dbReference>
<evidence type="ECO:0000256" key="2">
    <source>
        <dbReference type="ARBA" id="ARBA00022741"/>
    </source>
</evidence>
<evidence type="ECO:0000313" key="7">
    <source>
        <dbReference type="Proteomes" id="UP000014113"/>
    </source>
</evidence>
<dbReference type="GO" id="GO:0016887">
    <property type="term" value="F:ATP hydrolysis activity"/>
    <property type="evidence" value="ECO:0007669"/>
    <property type="project" value="InterPro"/>
</dbReference>
<dbReference type="Gene3D" id="3.40.50.300">
    <property type="entry name" value="P-loop containing nucleotide triphosphate hydrolases"/>
    <property type="match status" value="1"/>
</dbReference>
<dbReference type="FunFam" id="3.40.50.300:FF:000425">
    <property type="entry name" value="Probable ABC transporter, ATP-binding subunit"/>
    <property type="match status" value="1"/>
</dbReference>
<dbReference type="InterPro" id="IPR003439">
    <property type="entry name" value="ABC_transporter-like_ATP-bd"/>
</dbReference>
<dbReference type="InterPro" id="IPR003593">
    <property type="entry name" value="AAA+_ATPase"/>
</dbReference>
<feature type="domain" description="ABC transporter" evidence="5">
    <location>
        <begin position="2"/>
        <end position="236"/>
    </location>
</feature>
<evidence type="ECO:0000259" key="5">
    <source>
        <dbReference type="PROSITE" id="PS50893"/>
    </source>
</evidence>
<dbReference type="PROSITE" id="PS50893">
    <property type="entry name" value="ABC_TRANSPORTER_2"/>
    <property type="match status" value="1"/>
</dbReference>
<dbReference type="Proteomes" id="UP000014113">
    <property type="component" value="Unassembled WGS sequence"/>
</dbReference>
<dbReference type="AlphaFoldDB" id="S0JYY1"/>
<dbReference type="EMBL" id="ASWJ01000007">
    <property type="protein sequence ID" value="EOW83731.1"/>
    <property type="molecule type" value="Genomic_DNA"/>
</dbReference>
<dbReference type="PATRIC" id="fig|1121865.3.peg.2257"/>
<dbReference type="PROSITE" id="PS00211">
    <property type="entry name" value="ABC_TRANSPORTER_1"/>
    <property type="match status" value="1"/>
</dbReference>
<dbReference type="PANTHER" id="PTHR42781:SF4">
    <property type="entry name" value="SPERMIDINE_PUTRESCINE IMPORT ATP-BINDING PROTEIN POTA"/>
    <property type="match status" value="1"/>
</dbReference>
<sequence>MIEFQQVNKLYESRMILQDISLKINTGEFICLVGPSGSGKTTLLKMVNRLITPDQGLILLDGQDITMQAIRTLRLQMGYVIQQIALFPHMTVYENIMLIPELKKIPKENWPQLADEWLKKVGLNPKEVLHRYPKELSGGQQQRIGIVRALITQPKILLMDEPFSALDPLSRQQLQELLKQLQKELNLTILFVTHDMDEALKLADRIAVLQQGRIVQFASPQVIQSNPQTEFISQFLKGSEAHA</sequence>